<gene>
    <name evidence="2" type="ORF">CSSPJE1EN2_LOCUS26121</name>
</gene>
<dbReference type="Gene3D" id="3.80.10.10">
    <property type="entry name" value="Ribonuclease Inhibitor"/>
    <property type="match status" value="1"/>
</dbReference>
<dbReference type="SUPFAM" id="SSF52047">
    <property type="entry name" value="RNI-like"/>
    <property type="match status" value="1"/>
</dbReference>
<dbReference type="EMBL" id="CAXHBF010000440">
    <property type="protein sequence ID" value="CAK9856189.1"/>
    <property type="molecule type" value="Genomic_DNA"/>
</dbReference>
<evidence type="ECO:0000259" key="1">
    <source>
        <dbReference type="Pfam" id="PF25013"/>
    </source>
</evidence>
<comment type="caution">
    <text evidence="2">The sequence shown here is derived from an EMBL/GenBank/DDBJ whole genome shotgun (WGS) entry which is preliminary data.</text>
</comment>
<dbReference type="InterPro" id="IPR032675">
    <property type="entry name" value="LRR_dom_sf"/>
</dbReference>
<name>A0ABP1A2B3_9BRYO</name>
<dbReference type="Pfam" id="PF25013">
    <property type="entry name" value="LRR_Zer-1"/>
    <property type="match status" value="1"/>
</dbReference>
<dbReference type="InterPro" id="IPR056845">
    <property type="entry name" value="LRR_Zer-1"/>
</dbReference>
<dbReference type="PANTHER" id="PTHR12904">
    <property type="match status" value="1"/>
</dbReference>
<dbReference type="InterPro" id="IPR051341">
    <property type="entry name" value="Zyg-11_UBL_adapter"/>
</dbReference>
<dbReference type="Proteomes" id="UP001497522">
    <property type="component" value="Unassembled WGS sequence"/>
</dbReference>
<sequence>MERALSGFCPTSPGSERFFISGRPSLLQLCMQQAVGSLPLYADRLQFLPLEIASILVQKFLARRPLLLELQIFCGSCCRPQSLCLSGIEHLNSKGLQHLAHLGNLVRLDLAGCSWLNDLSFLPGLKSLECLILRDCWYLPGESISCIQELPHLQCLDLENVTSITDKLAAYYLPGLKELRALNVSGTGVGDGLVEALTYGSRLHAWVVTESTSGSLRKKQPPQSTGDWNEVLEQLLQQWPSSHLTYLRLQHTLITQASISHLLAIPDLVLLDVRGTNVTGRSIFPIQVKHRLVALPNNSKLAAHTNAMLARVLEGECGCKAMALQNASVAVYHMSNELLFVPWDQAAIQLLQNASLESSPWV</sequence>
<feature type="domain" description="Zer-1-like leucine-rich repeats region" evidence="1">
    <location>
        <begin position="98"/>
        <end position="164"/>
    </location>
</feature>
<accession>A0ABP1A2B3</accession>
<keyword evidence="3" id="KW-1185">Reference proteome</keyword>
<dbReference type="PANTHER" id="PTHR12904:SF23">
    <property type="entry name" value="PROTEIN ZER-1 HOMOLOG"/>
    <property type="match status" value="1"/>
</dbReference>
<proteinExistence type="predicted"/>
<organism evidence="2 3">
    <name type="scientific">Sphagnum jensenii</name>
    <dbReference type="NCBI Taxonomy" id="128206"/>
    <lineage>
        <taxon>Eukaryota</taxon>
        <taxon>Viridiplantae</taxon>
        <taxon>Streptophyta</taxon>
        <taxon>Embryophyta</taxon>
        <taxon>Bryophyta</taxon>
        <taxon>Sphagnophytina</taxon>
        <taxon>Sphagnopsida</taxon>
        <taxon>Sphagnales</taxon>
        <taxon>Sphagnaceae</taxon>
        <taxon>Sphagnum</taxon>
    </lineage>
</organism>
<protein>
    <recommendedName>
        <fullName evidence="1">Zer-1-like leucine-rich repeats region domain-containing protein</fullName>
    </recommendedName>
</protein>
<reference evidence="2" key="1">
    <citation type="submission" date="2024-03" db="EMBL/GenBank/DDBJ databases">
        <authorList>
            <consortium name="ELIXIR-Norway"/>
            <consortium name="Elixir Norway"/>
        </authorList>
    </citation>
    <scope>NUCLEOTIDE SEQUENCE</scope>
</reference>
<evidence type="ECO:0000313" key="3">
    <source>
        <dbReference type="Proteomes" id="UP001497522"/>
    </source>
</evidence>
<evidence type="ECO:0000313" key="2">
    <source>
        <dbReference type="EMBL" id="CAK9856189.1"/>
    </source>
</evidence>